<name>A0A7L6AXJ8_9GAMM</name>
<dbReference type="AlphaFoldDB" id="A0A7L6AXJ8"/>
<keyword evidence="3" id="KW-1185">Reference proteome</keyword>
<dbReference type="KEGG" id="this:HZT40_22100"/>
<accession>A0A7L6AXJ8</accession>
<dbReference type="Proteomes" id="UP000510621">
    <property type="component" value="Chromosome"/>
</dbReference>
<dbReference type="SUPFAM" id="SSF88723">
    <property type="entry name" value="PIN domain-like"/>
    <property type="match status" value="1"/>
</dbReference>
<feature type="domain" description="PIN" evidence="1">
    <location>
        <begin position="4"/>
        <end position="121"/>
    </location>
</feature>
<reference evidence="2" key="1">
    <citation type="submission" date="2020-06" db="EMBL/GenBank/DDBJ databases">
        <title>Analysis procedures for assessing recovery of high quality, complete, closed genomes from Nanopore long read metagenome sequencing.</title>
        <authorList>
            <person name="Bessarab I."/>
            <person name="Arumugam K."/>
            <person name="Haryono M."/>
            <person name="Liu X."/>
            <person name="Roy S."/>
            <person name="Zuniga-Montanez R.E."/>
            <person name="Qiu G."/>
            <person name="Drautz-Moses D.I."/>
            <person name="Law Y.Y."/>
            <person name="Wuertz S."/>
            <person name="Lauro F.M."/>
            <person name="Huson D.H."/>
            <person name="Williams R.B."/>
        </authorList>
    </citation>
    <scope>NUCLEOTIDE SEQUENCE [LARGE SCALE GENOMIC DNA]</scope>
    <source>
        <strain evidence="2">SSD2</strain>
    </source>
</reference>
<evidence type="ECO:0000259" key="1">
    <source>
        <dbReference type="Pfam" id="PF01850"/>
    </source>
</evidence>
<dbReference type="Pfam" id="PF01850">
    <property type="entry name" value="PIN"/>
    <property type="match status" value="1"/>
</dbReference>
<evidence type="ECO:0000313" key="3">
    <source>
        <dbReference type="Proteomes" id="UP000510621"/>
    </source>
</evidence>
<sequence>MRNIVVDSGVFIALFDGGDRYHAQAKQFIHDVQGRLHTNLAVITEVVHMLDFSQQAQQDFLFWVQQAVQIDEHTLEDWGRILTLLEKYADLPADFADASLITLCERLKTRTVASVDGDFTVYRDYARQHFTNVFWEE</sequence>
<dbReference type="EMBL" id="CP059265">
    <property type="protein sequence ID" value="QLQ33859.1"/>
    <property type="molecule type" value="Genomic_DNA"/>
</dbReference>
<proteinExistence type="predicted"/>
<gene>
    <name evidence="2" type="ORF">HZT40_22100</name>
</gene>
<evidence type="ECO:0000313" key="2">
    <source>
        <dbReference type="EMBL" id="QLQ33859.1"/>
    </source>
</evidence>
<dbReference type="Gene3D" id="3.40.50.1010">
    <property type="entry name" value="5'-nuclease"/>
    <property type="match status" value="1"/>
</dbReference>
<organism evidence="2 3">
    <name type="scientific">Candidatus Thiothrix singaporensis</name>
    <dbReference type="NCBI Taxonomy" id="2799669"/>
    <lineage>
        <taxon>Bacteria</taxon>
        <taxon>Pseudomonadati</taxon>
        <taxon>Pseudomonadota</taxon>
        <taxon>Gammaproteobacteria</taxon>
        <taxon>Thiotrichales</taxon>
        <taxon>Thiotrichaceae</taxon>
        <taxon>Thiothrix</taxon>
    </lineage>
</organism>
<dbReference type="InterPro" id="IPR029060">
    <property type="entry name" value="PIN-like_dom_sf"/>
</dbReference>
<dbReference type="InterPro" id="IPR002716">
    <property type="entry name" value="PIN_dom"/>
</dbReference>
<protein>
    <submittedName>
        <fullName evidence="2">PIN domain-containing protein</fullName>
    </submittedName>
</protein>